<accession>A0A9P7YKB4</accession>
<comment type="caution">
    <text evidence="2">The sequence shown here is derived from an EMBL/GenBank/DDBJ whole genome shotgun (WGS) entry which is preliminary data.</text>
</comment>
<proteinExistence type="predicted"/>
<dbReference type="Proteomes" id="UP000824998">
    <property type="component" value="Unassembled WGS sequence"/>
</dbReference>
<protein>
    <submittedName>
        <fullName evidence="2">Uncharacterized protein</fullName>
    </submittedName>
</protein>
<keyword evidence="1" id="KW-0472">Membrane</keyword>
<keyword evidence="1" id="KW-1133">Transmembrane helix</keyword>
<reference evidence="2" key="1">
    <citation type="journal article" date="2021" name="IMA Fungus">
        <title>Genomic characterization of three marine fungi, including Emericellopsis atlantica sp. nov. with signatures of a generalist lifestyle and marine biomass degradation.</title>
        <authorList>
            <person name="Hagestad O.C."/>
            <person name="Hou L."/>
            <person name="Andersen J.H."/>
            <person name="Hansen E.H."/>
            <person name="Altermark B."/>
            <person name="Li C."/>
            <person name="Kuhnert E."/>
            <person name="Cox R.J."/>
            <person name="Crous P.W."/>
            <person name="Spatafora J.W."/>
            <person name="Lail K."/>
            <person name="Amirebrahimi M."/>
            <person name="Lipzen A."/>
            <person name="Pangilinan J."/>
            <person name="Andreopoulos W."/>
            <person name="Hayes R.D."/>
            <person name="Ng V."/>
            <person name="Grigoriev I.V."/>
            <person name="Jackson S.A."/>
            <person name="Sutton T.D.S."/>
            <person name="Dobson A.D.W."/>
            <person name="Rama T."/>
        </authorList>
    </citation>
    <scope>NUCLEOTIDE SEQUENCE</scope>
    <source>
        <strain evidence="2">TRa018bII</strain>
    </source>
</reference>
<feature type="transmembrane region" description="Helical" evidence="1">
    <location>
        <begin position="95"/>
        <end position="116"/>
    </location>
</feature>
<evidence type="ECO:0000313" key="2">
    <source>
        <dbReference type="EMBL" id="KAG9234650.1"/>
    </source>
</evidence>
<name>A0A9P7YKB4_9HELO</name>
<evidence type="ECO:0000313" key="3">
    <source>
        <dbReference type="Proteomes" id="UP000824998"/>
    </source>
</evidence>
<gene>
    <name evidence="2" type="ORF">BJ875DRAFT_441084</name>
</gene>
<keyword evidence="3" id="KW-1185">Reference proteome</keyword>
<evidence type="ECO:0000256" key="1">
    <source>
        <dbReference type="SAM" id="Phobius"/>
    </source>
</evidence>
<feature type="transmembrane region" description="Helical" evidence="1">
    <location>
        <begin position="43"/>
        <end position="64"/>
    </location>
</feature>
<organism evidence="2 3">
    <name type="scientific">Amylocarpus encephaloides</name>
    <dbReference type="NCBI Taxonomy" id="45428"/>
    <lineage>
        <taxon>Eukaryota</taxon>
        <taxon>Fungi</taxon>
        <taxon>Dikarya</taxon>
        <taxon>Ascomycota</taxon>
        <taxon>Pezizomycotina</taxon>
        <taxon>Leotiomycetes</taxon>
        <taxon>Helotiales</taxon>
        <taxon>Helotiales incertae sedis</taxon>
        <taxon>Amylocarpus</taxon>
    </lineage>
</organism>
<feature type="transmembrane region" description="Helical" evidence="1">
    <location>
        <begin position="12"/>
        <end position="37"/>
    </location>
</feature>
<dbReference type="EMBL" id="MU251456">
    <property type="protein sequence ID" value="KAG9234650.1"/>
    <property type="molecule type" value="Genomic_DNA"/>
</dbReference>
<sequence length="163" mass="18840">MPKFPRNDLRCTIVIFNCLTPRICALYLVIAGNLHYFCKASPLAFMTLSLFWIVIWGLQFNLWYSSDLARHQKPFDFSAHWPTINKEGDATAIQYLRLILSSFIFFGFGILCLIAGKADTHNQYVISNCVSRDGNTESLDPQRCEEFEKEYKQEGIRREQGDV</sequence>
<keyword evidence="1" id="KW-0812">Transmembrane</keyword>
<dbReference type="AlphaFoldDB" id="A0A9P7YKB4"/>